<dbReference type="AlphaFoldDB" id="A0A9P1KA89"/>
<dbReference type="InterPro" id="IPR027417">
    <property type="entry name" value="P-loop_NTPase"/>
</dbReference>
<evidence type="ECO:0000313" key="2">
    <source>
        <dbReference type="Proteomes" id="UP000032946"/>
    </source>
</evidence>
<dbReference type="EMBL" id="FO818640">
    <property type="protein sequence ID" value="CDM92496.1"/>
    <property type="molecule type" value="Genomic_DNA"/>
</dbReference>
<dbReference type="Gene3D" id="3.40.50.300">
    <property type="entry name" value="P-loop containing nucleotide triphosphate hydrolases"/>
    <property type="match status" value="1"/>
</dbReference>
<sequence length="399" mass="45932">MSEDYLDYRLIRDSLADELEEIIVDGALGEQIESICRACAILPYPDVQFPIITSFICSPVTLMSTAGCLFLWGSSGTGKSQIATIAASLYNADTVLANSTFASLRNKIQQERYYDPLRSEFERNFLLVWEDITPNLLIENENMLSLFKVFNRKNSRITISSQTPGQNMIFNAFALKVINSIHPLWTFWELNELKRRMFPMWFKKRQSMTSEEYAGNQFELSELSDIEDINLGKISSRLEMFWRDMNNCTNYAQTKRGLQKRKQDIANYRLSIDVIATHSMIYKSSMDNSIKVFNHYWELAEDKIFTVSSGTEQFLDSFITQSIENKTKQNEQAIKAGCPELIEAVTDIDPKMLKIAIETAKNDGYLDSRVTVNELTNLMKNRGYNMINVNGKNLWKQII</sequence>
<accession>A0A9P1KA89</accession>
<name>A0A9P1KA89_9CYAN</name>
<dbReference type="SUPFAM" id="SSF52540">
    <property type="entry name" value="P-loop containing nucleoside triphosphate hydrolases"/>
    <property type="match status" value="1"/>
</dbReference>
<protein>
    <submittedName>
        <fullName evidence="1">Uncharacterized protein</fullName>
    </submittedName>
</protein>
<evidence type="ECO:0000313" key="1">
    <source>
        <dbReference type="EMBL" id="CDM92496.1"/>
    </source>
</evidence>
<keyword evidence="2" id="KW-1185">Reference proteome</keyword>
<reference evidence="1 2" key="1">
    <citation type="submission" date="2014-02" db="EMBL/GenBank/DDBJ databases">
        <authorList>
            <person name="Genoscope - CEA"/>
        </authorList>
    </citation>
    <scope>NUCLEOTIDE SEQUENCE [LARGE SCALE GENOMIC DNA]</scope>
    <source>
        <strain evidence="1 2">PCC 8005</strain>
    </source>
</reference>
<organism evidence="1 2">
    <name type="scientific">Limnospira indica PCC 8005</name>
    <dbReference type="NCBI Taxonomy" id="376219"/>
    <lineage>
        <taxon>Bacteria</taxon>
        <taxon>Bacillati</taxon>
        <taxon>Cyanobacteriota</taxon>
        <taxon>Cyanophyceae</taxon>
        <taxon>Oscillatoriophycideae</taxon>
        <taxon>Oscillatoriales</taxon>
        <taxon>Sirenicapillariaceae</taxon>
        <taxon>Limnospira</taxon>
    </lineage>
</organism>
<proteinExistence type="predicted"/>
<dbReference type="RefSeq" id="WP_048894875.1">
    <property type="nucleotide sequence ID" value="NZ_FO818640.1"/>
</dbReference>
<dbReference type="Proteomes" id="UP000032946">
    <property type="component" value="Chromosome"/>
</dbReference>
<gene>
    <name evidence="1" type="ORF">ARTHRO_10169</name>
</gene>